<evidence type="ECO:0000256" key="1">
    <source>
        <dbReference type="ARBA" id="ARBA00004138"/>
    </source>
</evidence>
<evidence type="ECO:0000256" key="2">
    <source>
        <dbReference type="ARBA" id="ARBA00004245"/>
    </source>
</evidence>
<feature type="domain" description="BBS2 platform" evidence="11">
    <location>
        <begin position="472"/>
        <end position="562"/>
    </location>
</feature>
<gene>
    <name evidence="13" type="ORF">SPRG_11519</name>
</gene>
<keyword evidence="7" id="KW-0175">Coiled coil</keyword>
<dbReference type="InterPro" id="IPR029429">
    <property type="entry name" value="BBS2_Mid"/>
</dbReference>
<dbReference type="Pfam" id="PF14781">
    <property type="entry name" value="BBS2_N"/>
    <property type="match status" value="1"/>
</dbReference>
<dbReference type="OMA" id="MSDGANC"/>
<dbReference type="PANTHER" id="PTHR32465:SF0">
    <property type="entry name" value="BARDET-BIEDL SYNDROME 2 PROTEIN"/>
    <property type="match status" value="1"/>
</dbReference>
<feature type="domain" description="BBS2 GAE" evidence="9">
    <location>
        <begin position="382"/>
        <end position="469"/>
    </location>
</feature>
<organism evidence="13 14">
    <name type="scientific">Saprolegnia parasitica (strain CBS 223.65)</name>
    <dbReference type="NCBI Taxonomy" id="695850"/>
    <lineage>
        <taxon>Eukaryota</taxon>
        <taxon>Sar</taxon>
        <taxon>Stramenopiles</taxon>
        <taxon>Oomycota</taxon>
        <taxon>Saprolegniomycetes</taxon>
        <taxon>Saprolegniales</taxon>
        <taxon>Saprolegniaceae</taxon>
        <taxon>Saprolegnia</taxon>
    </lineage>
</organism>
<sequence>MLPSFKLHMQQAILARLAKVGKFDGTHPSLACATSSGKVFLHSPHEHNETESAPSVRFLNINRQISALSVGKFKDNDDGDTLIVGTQANILGYNVEKNSDTFYKDVPDGVNTMLFGSLPTIPSRMVIVGGNCSIQGFDKEGTELFWTVTGDNVTAMTICDVSGSGKDELVVGSDDFEIRAFQQEDVVCECHESSRIVDLCAIDKHLFGYALENGTVGVYKGKHRVWRVKSKNVPTSINAFDINGDGDKEIVIGWSNGRFEARNLTNGEVVYRDTFAAPIASVLTADYCTRGQEEVLCCAQDGEIRGYLFAGGMGANAVAASALMPDHVSAEEREVQELIKSKANLAAELKAFENAVAKTTKSTNARLAPSTRITIKASASMASASIELAVSTDTESVIKMVVVYDYDAGIFDGESLVLRPATPSPTATVQIRSVKKTAAAKLHFKVLVGTRGNASVFHVFEEHFQLPKFGVFSLLKTPPKDRPLGVVKFRTLSKMQQQFGAWVKSAFLLPDPIEESPNHDLYFRHIGGKMDLAIVVTPNDTFIHIDDMAMAAEIVQDLCSYLEIEELASIADFPKQMAEFRDLLMRVDDCNSIRLKLTGEMADDSNQIKNLVIRAEDARLLNDMGRMRSYYAELFTLNNQLLGEYTKRSTNHQALLDALKEVNNMIQLAARLRVGQAKSSVIVACRKAIKANNIHAIHALFYIVKTGMEETR</sequence>
<dbReference type="GO" id="GO:0016020">
    <property type="term" value="C:membrane"/>
    <property type="evidence" value="ECO:0007669"/>
    <property type="project" value="TreeGrafter"/>
</dbReference>
<evidence type="ECO:0000313" key="13">
    <source>
        <dbReference type="EMBL" id="KDO23426.1"/>
    </source>
</evidence>
<dbReference type="PIRSF" id="PIRSF013684">
    <property type="entry name" value="BBS2"/>
    <property type="match status" value="1"/>
</dbReference>
<evidence type="ECO:0000256" key="7">
    <source>
        <dbReference type="SAM" id="Coils"/>
    </source>
</evidence>
<dbReference type="InterPro" id="IPR029430">
    <property type="entry name" value="BBS2_N"/>
</dbReference>
<dbReference type="InterPro" id="IPR029333">
    <property type="entry name" value="BBS2_GAE_dom"/>
</dbReference>
<feature type="domain" description="BBS2 hairpin" evidence="12">
    <location>
        <begin position="574"/>
        <end position="671"/>
    </location>
</feature>
<dbReference type="GO" id="GO:0034464">
    <property type="term" value="C:BBSome"/>
    <property type="evidence" value="ECO:0007669"/>
    <property type="project" value="InterPro"/>
</dbReference>
<feature type="domain" description="Ciliary BBSome complex subunit 2 N-terminal" evidence="8">
    <location>
        <begin position="20"/>
        <end position="116"/>
    </location>
</feature>
<evidence type="ECO:0000256" key="4">
    <source>
        <dbReference type="ARBA" id="ARBA00023069"/>
    </source>
</evidence>
<dbReference type="Gene3D" id="2.130.10.10">
    <property type="entry name" value="YVTN repeat-like/Quinoprotein amine dehydrogenase"/>
    <property type="match status" value="1"/>
</dbReference>
<feature type="domain" description="Ciliary BBSome complex subunit 2 middle region" evidence="10">
    <location>
        <begin position="155"/>
        <end position="262"/>
    </location>
</feature>
<dbReference type="EMBL" id="KK583254">
    <property type="protein sequence ID" value="KDO23426.1"/>
    <property type="molecule type" value="Genomic_DNA"/>
</dbReference>
<dbReference type="InterPro" id="IPR016616">
    <property type="entry name" value="Bardet-Biedl_syndrome_2_prot"/>
</dbReference>
<protein>
    <recommendedName>
        <fullName evidence="15">Bardet-Biedl syndrome 2 protein homolog</fullName>
    </recommendedName>
</protein>
<dbReference type="Pfam" id="PF23350">
    <property type="entry name" value="BBS2_pf"/>
    <property type="match status" value="1"/>
</dbReference>
<dbReference type="GeneID" id="24133551"/>
<dbReference type="PANTHER" id="PTHR32465">
    <property type="entry name" value="BARDET-BIEDL SYNDROME 2 PROTEIN"/>
    <property type="match status" value="1"/>
</dbReference>
<evidence type="ECO:0000256" key="6">
    <source>
        <dbReference type="ARBA" id="ARBA00023273"/>
    </source>
</evidence>
<dbReference type="InterPro" id="IPR036322">
    <property type="entry name" value="WD40_repeat_dom_sf"/>
</dbReference>
<comment type="subcellular location">
    <subcellularLocation>
        <location evidence="1">Cell projection</location>
        <location evidence="1">Cilium</location>
    </subcellularLocation>
    <subcellularLocation>
        <location evidence="2">Cytoplasm</location>
        <location evidence="2">Cytoskeleton</location>
    </subcellularLocation>
</comment>
<evidence type="ECO:0000259" key="10">
    <source>
        <dbReference type="Pfam" id="PF14783"/>
    </source>
</evidence>
<proteinExistence type="predicted"/>
<dbReference type="InterPro" id="IPR015943">
    <property type="entry name" value="WD40/YVTN_repeat-like_dom_sf"/>
</dbReference>
<dbReference type="AlphaFoldDB" id="A0A067CA50"/>
<dbReference type="Pfam" id="PF14782">
    <property type="entry name" value="BBS2_GAE"/>
    <property type="match status" value="1"/>
</dbReference>
<evidence type="ECO:0008006" key="15">
    <source>
        <dbReference type="Google" id="ProtNLM"/>
    </source>
</evidence>
<evidence type="ECO:0000259" key="9">
    <source>
        <dbReference type="Pfam" id="PF14782"/>
    </source>
</evidence>
<dbReference type="Proteomes" id="UP000030745">
    <property type="component" value="Unassembled WGS sequence"/>
</dbReference>
<evidence type="ECO:0000259" key="8">
    <source>
        <dbReference type="Pfam" id="PF14781"/>
    </source>
</evidence>
<dbReference type="InterPro" id="IPR055379">
    <property type="entry name" value="BBS2_pf_dom"/>
</dbReference>
<evidence type="ECO:0000259" key="12">
    <source>
        <dbReference type="Pfam" id="PF23353"/>
    </source>
</evidence>
<dbReference type="VEuPathDB" id="FungiDB:SPRG_11519"/>
<evidence type="ECO:0000256" key="3">
    <source>
        <dbReference type="ARBA" id="ARBA00022490"/>
    </source>
</evidence>
<evidence type="ECO:0000259" key="11">
    <source>
        <dbReference type="Pfam" id="PF23350"/>
    </source>
</evidence>
<dbReference type="InterPro" id="IPR055380">
    <property type="entry name" value="BBS2_hp_dom"/>
</dbReference>
<evidence type="ECO:0000313" key="14">
    <source>
        <dbReference type="Proteomes" id="UP000030745"/>
    </source>
</evidence>
<dbReference type="STRING" id="695850.A0A067CA50"/>
<keyword evidence="3" id="KW-0963">Cytoplasm</keyword>
<dbReference type="GO" id="GO:1905515">
    <property type="term" value="P:non-motile cilium assembly"/>
    <property type="evidence" value="ECO:0007669"/>
    <property type="project" value="InterPro"/>
</dbReference>
<feature type="coiled-coil region" evidence="7">
    <location>
        <begin position="328"/>
        <end position="362"/>
    </location>
</feature>
<keyword evidence="6" id="KW-0966">Cell projection</keyword>
<evidence type="ECO:0000256" key="5">
    <source>
        <dbReference type="ARBA" id="ARBA00023212"/>
    </source>
</evidence>
<accession>A0A067CA50</accession>
<name>A0A067CA50_SAPPC</name>
<reference evidence="13 14" key="1">
    <citation type="journal article" date="2013" name="PLoS Genet.">
        <title>Distinctive expansion of potential virulence genes in the genome of the oomycete fish pathogen Saprolegnia parasitica.</title>
        <authorList>
            <person name="Jiang R.H."/>
            <person name="de Bruijn I."/>
            <person name="Haas B.J."/>
            <person name="Belmonte R."/>
            <person name="Lobach L."/>
            <person name="Christie J."/>
            <person name="van den Ackerveken G."/>
            <person name="Bottin A."/>
            <person name="Bulone V."/>
            <person name="Diaz-Moreno S.M."/>
            <person name="Dumas B."/>
            <person name="Fan L."/>
            <person name="Gaulin E."/>
            <person name="Govers F."/>
            <person name="Grenville-Briggs L.J."/>
            <person name="Horner N.R."/>
            <person name="Levin J.Z."/>
            <person name="Mammella M."/>
            <person name="Meijer H.J."/>
            <person name="Morris P."/>
            <person name="Nusbaum C."/>
            <person name="Oome S."/>
            <person name="Phillips A.J."/>
            <person name="van Rooyen D."/>
            <person name="Rzeszutek E."/>
            <person name="Saraiva M."/>
            <person name="Secombes C.J."/>
            <person name="Seidl M.F."/>
            <person name="Snel B."/>
            <person name="Stassen J.H."/>
            <person name="Sykes S."/>
            <person name="Tripathy S."/>
            <person name="van den Berg H."/>
            <person name="Vega-Arreguin J.C."/>
            <person name="Wawra S."/>
            <person name="Young S.K."/>
            <person name="Zeng Q."/>
            <person name="Dieguez-Uribeondo J."/>
            <person name="Russ C."/>
            <person name="Tyler B.M."/>
            <person name="van West P."/>
        </authorList>
    </citation>
    <scope>NUCLEOTIDE SEQUENCE [LARGE SCALE GENOMIC DNA]</scope>
    <source>
        <strain evidence="13 14">CBS 223.65</strain>
    </source>
</reference>
<dbReference type="OrthoDB" id="2120021at2759"/>
<keyword evidence="4" id="KW-0969">Cilium</keyword>
<dbReference type="GO" id="GO:0031514">
    <property type="term" value="C:motile cilium"/>
    <property type="evidence" value="ECO:0007669"/>
    <property type="project" value="TreeGrafter"/>
</dbReference>
<keyword evidence="5" id="KW-0206">Cytoskeleton</keyword>
<dbReference type="GO" id="GO:0036064">
    <property type="term" value="C:ciliary basal body"/>
    <property type="evidence" value="ECO:0007669"/>
    <property type="project" value="TreeGrafter"/>
</dbReference>
<dbReference type="SUPFAM" id="SSF50978">
    <property type="entry name" value="WD40 repeat-like"/>
    <property type="match status" value="1"/>
</dbReference>
<dbReference type="KEGG" id="spar:SPRG_11519"/>
<keyword evidence="14" id="KW-1185">Reference proteome</keyword>
<dbReference type="Pfam" id="PF14783">
    <property type="entry name" value="BBS2_Mid"/>
    <property type="match status" value="1"/>
</dbReference>
<dbReference type="Pfam" id="PF23353">
    <property type="entry name" value="BBS2_hp"/>
    <property type="match status" value="1"/>
</dbReference>
<dbReference type="RefSeq" id="XP_012205914.1">
    <property type="nucleotide sequence ID" value="XM_012350524.1"/>
</dbReference>